<organism evidence="1 2">
    <name type="scientific">Flavobacterium granuli</name>
    <dbReference type="NCBI Taxonomy" id="280093"/>
    <lineage>
        <taxon>Bacteria</taxon>
        <taxon>Pseudomonadati</taxon>
        <taxon>Bacteroidota</taxon>
        <taxon>Flavobacteriia</taxon>
        <taxon>Flavobacteriales</taxon>
        <taxon>Flavobacteriaceae</taxon>
        <taxon>Flavobacterium</taxon>
    </lineage>
</organism>
<proteinExistence type="predicted"/>
<comment type="caution">
    <text evidence="1">The sequence shown here is derived from an EMBL/GenBank/DDBJ whole genome shotgun (WGS) entry which is preliminary data.</text>
</comment>
<name>A0ABU1S9B1_9FLAO</name>
<sequence length="46" mass="5394">MKKAKSKLLFERRQKNHNGETAISAKNYLGNLYSTFSTSKYILQER</sequence>
<reference evidence="1 2" key="1">
    <citation type="submission" date="2023-07" db="EMBL/GenBank/DDBJ databases">
        <title>Sorghum-associated microbial communities from plants grown in Nebraska, USA.</title>
        <authorList>
            <person name="Schachtman D."/>
        </authorList>
    </citation>
    <scope>NUCLEOTIDE SEQUENCE [LARGE SCALE GENOMIC DNA]</scope>
    <source>
        <strain evidence="1 2">BE124</strain>
    </source>
</reference>
<evidence type="ECO:0000313" key="2">
    <source>
        <dbReference type="Proteomes" id="UP001261871"/>
    </source>
</evidence>
<dbReference type="Proteomes" id="UP001261871">
    <property type="component" value="Unassembled WGS sequence"/>
</dbReference>
<dbReference type="EMBL" id="JAVDTX010000010">
    <property type="protein sequence ID" value="MDR6846814.1"/>
    <property type="molecule type" value="Genomic_DNA"/>
</dbReference>
<accession>A0ABU1S9B1</accession>
<gene>
    <name evidence="1" type="ORF">J2W95_003538</name>
</gene>
<evidence type="ECO:0000313" key="1">
    <source>
        <dbReference type="EMBL" id="MDR6846814.1"/>
    </source>
</evidence>
<keyword evidence="2" id="KW-1185">Reference proteome</keyword>
<protein>
    <submittedName>
        <fullName evidence="1">Uncharacterized protein</fullName>
    </submittedName>
</protein>